<name>A0A6S7HVC3_PARCT</name>
<dbReference type="EMBL" id="CACRXK020006424">
    <property type="protein sequence ID" value="CAB4009346.1"/>
    <property type="molecule type" value="Genomic_DNA"/>
</dbReference>
<proteinExistence type="predicted"/>
<feature type="compositionally biased region" description="Basic and acidic residues" evidence="1">
    <location>
        <begin position="21"/>
        <end position="35"/>
    </location>
</feature>
<accession>A0A6S7HVC3</accession>
<organism evidence="2 3">
    <name type="scientific">Paramuricea clavata</name>
    <name type="common">Red gorgonian</name>
    <name type="synonym">Violescent sea-whip</name>
    <dbReference type="NCBI Taxonomy" id="317549"/>
    <lineage>
        <taxon>Eukaryota</taxon>
        <taxon>Metazoa</taxon>
        <taxon>Cnidaria</taxon>
        <taxon>Anthozoa</taxon>
        <taxon>Octocorallia</taxon>
        <taxon>Malacalcyonacea</taxon>
        <taxon>Plexauridae</taxon>
        <taxon>Paramuricea</taxon>
    </lineage>
</organism>
<evidence type="ECO:0000256" key="1">
    <source>
        <dbReference type="SAM" id="MobiDB-lite"/>
    </source>
</evidence>
<protein>
    <submittedName>
        <fullName evidence="2">Uncharacterized protein</fullName>
    </submittedName>
</protein>
<keyword evidence="3" id="KW-1185">Reference proteome</keyword>
<comment type="caution">
    <text evidence="2">The sequence shown here is derived from an EMBL/GenBank/DDBJ whole genome shotgun (WGS) entry which is preliminary data.</text>
</comment>
<dbReference type="OrthoDB" id="6436576at2759"/>
<sequence length="172" mass="19199">MSTDEKGKIQHPSLTINKTEGIVEKGSPEKNEGHKDPLVKSLRRRAKYLAKLKEAIWLRLTKEHIDGTSLCSKVVIIRGVENNRNQWKLGILQEFIKGKDGVITGDKFKAGKGLLEQPVQHLYPLQLSRDKPAEFERKMALNPEASVGKLKRDAAVAAGLRVKGIAESEKLK</sequence>
<feature type="region of interest" description="Disordered" evidence="1">
    <location>
        <begin position="1"/>
        <end position="35"/>
    </location>
</feature>
<dbReference type="Proteomes" id="UP001152795">
    <property type="component" value="Unassembled WGS sequence"/>
</dbReference>
<evidence type="ECO:0000313" key="3">
    <source>
        <dbReference type="Proteomes" id="UP001152795"/>
    </source>
</evidence>
<gene>
    <name evidence="2" type="ORF">PACLA_8A006252</name>
</gene>
<evidence type="ECO:0000313" key="2">
    <source>
        <dbReference type="EMBL" id="CAB4009346.1"/>
    </source>
</evidence>
<reference evidence="2" key="1">
    <citation type="submission" date="2020-04" db="EMBL/GenBank/DDBJ databases">
        <authorList>
            <person name="Alioto T."/>
            <person name="Alioto T."/>
            <person name="Gomez Garrido J."/>
        </authorList>
    </citation>
    <scope>NUCLEOTIDE SEQUENCE</scope>
    <source>
        <strain evidence="2">A484AB</strain>
    </source>
</reference>
<dbReference type="AlphaFoldDB" id="A0A6S7HVC3"/>